<feature type="region of interest" description="Disordered" evidence="11">
    <location>
        <begin position="260"/>
        <end position="338"/>
    </location>
</feature>
<dbReference type="GO" id="GO:0006370">
    <property type="term" value="P:7-methylguanosine mRNA capping"/>
    <property type="evidence" value="ECO:0007669"/>
    <property type="project" value="UniProtKB-KW"/>
</dbReference>
<keyword evidence="7" id="KW-0506">mRNA capping</keyword>
<dbReference type="Proteomes" id="UP000011081">
    <property type="component" value="Unassembled WGS sequence"/>
</dbReference>
<dbReference type="InterPro" id="IPR013846">
    <property type="entry name" value="mRNA_cap_enzyme_C"/>
</dbReference>
<evidence type="ECO:0000256" key="4">
    <source>
        <dbReference type="ARBA" id="ARBA00022679"/>
    </source>
</evidence>
<keyword evidence="8" id="KW-0342">GTP-binding</keyword>
<keyword evidence="4" id="KW-0808">Transferase</keyword>
<keyword evidence="15" id="KW-1185">Reference proteome</keyword>
<dbReference type="Gene3D" id="2.40.50.140">
    <property type="entry name" value="Nucleic acid-binding proteins"/>
    <property type="match status" value="1"/>
</dbReference>
<comment type="subcellular location">
    <subcellularLocation>
        <location evidence="1">Nucleus</location>
    </subcellularLocation>
</comment>
<name>L2GY66_VAVCU</name>
<dbReference type="PANTHER" id="PTHR10367">
    <property type="entry name" value="MRNA-CAPPING ENZYME"/>
    <property type="match status" value="1"/>
</dbReference>
<dbReference type="EMBL" id="GL877406">
    <property type="protein sequence ID" value="ELA48233.1"/>
    <property type="molecule type" value="Genomic_DNA"/>
</dbReference>
<sequence>MPYDLERVGTLISQHDTEKLIKRIHSFVKVRSNASYFPGWHAVTLLRRHIVDLINRDYFACEKSDGTRALLYVISERGKSYFFFIDRKLCCYRASENESIFLDGDYLLDGEVVITDDDEIEYSVFDTIIFQNNSVMHLNLLERLRLADKFIRHQLCHLFNFKILVKKMYKAYGFAEAYESRFSLGHGNDGLIFTCVDEPYVFGTCNTLYKWKPPSLNTIDFQMRSEAEEVYSLWCMGRGGGMVMIGYFFDFEIDDDCSSAGKDDEENNRVAEKSDPVLSDKGGASDVVKDSDNTREEEKHAEQVNEDNDQDEQHKRLKIDKPGSVEDRSGGSMQPGRYHKKIGEFHFNDKKKSICMDDYSIIEGKWELIKIREDKNTPNSLKVVSNIFLSMRENITYEDIVEHFEEIRGNWKIRESAKARNERR</sequence>
<keyword evidence="9" id="KW-0539">Nucleus</keyword>
<dbReference type="AlphaFoldDB" id="L2GY66"/>
<dbReference type="RefSeq" id="XP_008073294.1">
    <property type="nucleotide sequence ID" value="XM_008075103.1"/>
</dbReference>
<evidence type="ECO:0000256" key="7">
    <source>
        <dbReference type="ARBA" id="ARBA00023042"/>
    </source>
</evidence>
<dbReference type="InParanoid" id="L2GY66"/>
<dbReference type="GO" id="GO:0004484">
    <property type="term" value="F:mRNA guanylyltransferase activity"/>
    <property type="evidence" value="ECO:0007669"/>
    <property type="project" value="UniProtKB-EC"/>
</dbReference>
<dbReference type="InterPro" id="IPR001339">
    <property type="entry name" value="mRNA_cap_enzyme_adenylation"/>
</dbReference>
<dbReference type="VEuPathDB" id="MicrosporidiaDB:VCUG_00274"/>
<dbReference type="Pfam" id="PF01331">
    <property type="entry name" value="mRNA_cap_enzyme"/>
    <property type="match status" value="1"/>
</dbReference>
<evidence type="ECO:0000256" key="10">
    <source>
        <dbReference type="ARBA" id="ARBA00044624"/>
    </source>
</evidence>
<evidence type="ECO:0000259" key="13">
    <source>
        <dbReference type="Pfam" id="PF03919"/>
    </source>
</evidence>
<dbReference type="Pfam" id="PF03919">
    <property type="entry name" value="mRNA_cap_C"/>
    <property type="match status" value="1"/>
</dbReference>
<evidence type="ECO:0000256" key="11">
    <source>
        <dbReference type="SAM" id="MobiDB-lite"/>
    </source>
</evidence>
<feature type="domain" description="mRNA capping enzyme adenylation" evidence="12">
    <location>
        <begin position="43"/>
        <end position="212"/>
    </location>
</feature>
<evidence type="ECO:0000256" key="2">
    <source>
        <dbReference type="ARBA" id="ARBA00012475"/>
    </source>
</evidence>
<dbReference type="HOGENOM" id="CLU_021710_0_2_1"/>
<dbReference type="FunCoup" id="L2GY66">
    <property type="interactions" value="152"/>
</dbReference>
<evidence type="ECO:0000256" key="3">
    <source>
        <dbReference type="ARBA" id="ARBA00022664"/>
    </source>
</evidence>
<evidence type="ECO:0000256" key="9">
    <source>
        <dbReference type="ARBA" id="ARBA00023242"/>
    </source>
</evidence>
<dbReference type="CDD" id="cd07895">
    <property type="entry name" value="Adenylation_mRNA_capping"/>
    <property type="match status" value="1"/>
</dbReference>
<keyword evidence="5" id="KW-0548">Nucleotidyltransferase</keyword>
<dbReference type="InterPro" id="IPR051029">
    <property type="entry name" value="mRNA_Capping_Enz/RNA_Phosphat"/>
</dbReference>
<evidence type="ECO:0000256" key="5">
    <source>
        <dbReference type="ARBA" id="ARBA00022695"/>
    </source>
</evidence>
<evidence type="ECO:0000313" key="15">
    <source>
        <dbReference type="Proteomes" id="UP000011081"/>
    </source>
</evidence>
<feature type="compositionally biased region" description="Basic and acidic residues" evidence="11">
    <location>
        <begin position="311"/>
        <end position="329"/>
    </location>
</feature>
<comment type="catalytic activity">
    <reaction evidence="10">
        <text>a 5'-end diphospho-ribonucleoside in mRNA + GTP + H(+) = a 5'-end (5'-triphosphoguanosine)-ribonucleoside in mRNA + diphosphate</text>
        <dbReference type="Rhea" id="RHEA:67012"/>
        <dbReference type="Rhea" id="RHEA-COMP:17165"/>
        <dbReference type="Rhea" id="RHEA-COMP:17166"/>
        <dbReference type="ChEBI" id="CHEBI:15378"/>
        <dbReference type="ChEBI" id="CHEBI:33019"/>
        <dbReference type="ChEBI" id="CHEBI:37565"/>
        <dbReference type="ChEBI" id="CHEBI:167616"/>
        <dbReference type="ChEBI" id="CHEBI:167617"/>
        <dbReference type="EC" id="2.7.7.50"/>
    </reaction>
    <physiologicalReaction direction="left-to-right" evidence="10">
        <dbReference type="Rhea" id="RHEA:67013"/>
    </physiologicalReaction>
</comment>
<dbReference type="InterPro" id="IPR012340">
    <property type="entry name" value="NA-bd_OB-fold"/>
</dbReference>
<dbReference type="PANTHER" id="PTHR10367:SF17">
    <property type="entry name" value="MRNA-CAPPING ENZYME"/>
    <property type="match status" value="1"/>
</dbReference>
<feature type="domain" description="mRNA capping enzyme C-terminal" evidence="13">
    <location>
        <begin position="293"/>
        <end position="400"/>
    </location>
</feature>
<accession>L2GY66</accession>
<dbReference type="SUPFAM" id="SSF50249">
    <property type="entry name" value="Nucleic acid-binding proteins"/>
    <property type="match status" value="1"/>
</dbReference>
<dbReference type="EC" id="2.7.7.50" evidence="2"/>
<dbReference type="OMA" id="NEDYLVC"/>
<evidence type="ECO:0000256" key="6">
    <source>
        <dbReference type="ARBA" id="ARBA00022741"/>
    </source>
</evidence>
<dbReference type="GO" id="GO:0005525">
    <property type="term" value="F:GTP binding"/>
    <property type="evidence" value="ECO:0007669"/>
    <property type="project" value="UniProtKB-KW"/>
</dbReference>
<dbReference type="Gene3D" id="3.30.470.30">
    <property type="entry name" value="DNA ligase/mRNA capping enzyme"/>
    <property type="match status" value="1"/>
</dbReference>
<reference evidence="15" key="1">
    <citation type="submission" date="2011-03" db="EMBL/GenBank/DDBJ databases">
        <title>The genome sequence of Vavraia culicis strain floridensis.</title>
        <authorList>
            <consortium name="The Broad Institute Genome Sequencing Platform"/>
            <person name="Cuomo C."/>
            <person name="Becnel J."/>
            <person name="Sanscrainte N."/>
            <person name="Young S.K."/>
            <person name="Zeng Q."/>
            <person name="Gargeya S."/>
            <person name="Fitzgerald M."/>
            <person name="Haas B."/>
            <person name="Abouelleil A."/>
            <person name="Alvarado L."/>
            <person name="Arachchi H.M."/>
            <person name="Berlin A."/>
            <person name="Chapman S.B."/>
            <person name="Gearin G."/>
            <person name="Goldberg J."/>
            <person name="Griggs A."/>
            <person name="Gujja S."/>
            <person name="Hansen M."/>
            <person name="Heiman D."/>
            <person name="Howarth C."/>
            <person name="Larimer J."/>
            <person name="Lui A."/>
            <person name="MacDonald P.J.P."/>
            <person name="McCowen C."/>
            <person name="Montmayeur A."/>
            <person name="Murphy C."/>
            <person name="Neiman D."/>
            <person name="Pearson M."/>
            <person name="Priest M."/>
            <person name="Roberts A."/>
            <person name="Saif S."/>
            <person name="Shea T."/>
            <person name="Sisk P."/>
            <person name="Stolte C."/>
            <person name="Sykes S."/>
            <person name="Wortman J."/>
            <person name="Nusbaum C."/>
            <person name="Birren B."/>
        </authorList>
    </citation>
    <scope>NUCLEOTIDE SEQUENCE [LARGE SCALE GENOMIC DNA]</scope>
    <source>
        <strain evidence="15">floridensis</strain>
    </source>
</reference>
<gene>
    <name evidence="14" type="ORF">VCUG_00274</name>
</gene>
<organism evidence="14 15">
    <name type="scientific">Vavraia culicis (isolate floridensis)</name>
    <name type="common">Microsporidian parasite</name>
    <dbReference type="NCBI Taxonomy" id="948595"/>
    <lineage>
        <taxon>Eukaryota</taxon>
        <taxon>Fungi</taxon>
        <taxon>Fungi incertae sedis</taxon>
        <taxon>Microsporidia</taxon>
        <taxon>Pleistophoridae</taxon>
        <taxon>Vavraia</taxon>
    </lineage>
</organism>
<evidence type="ECO:0000256" key="1">
    <source>
        <dbReference type="ARBA" id="ARBA00004123"/>
    </source>
</evidence>
<keyword evidence="3" id="KW-0507">mRNA processing</keyword>
<protein>
    <recommendedName>
        <fullName evidence="2">mRNA guanylyltransferase</fullName>
        <ecNumber evidence="2">2.7.7.50</ecNumber>
    </recommendedName>
</protein>
<dbReference type="SUPFAM" id="SSF56091">
    <property type="entry name" value="DNA ligase/mRNA capping enzyme, catalytic domain"/>
    <property type="match status" value="1"/>
</dbReference>
<dbReference type="OrthoDB" id="200924at2759"/>
<proteinExistence type="predicted"/>
<evidence type="ECO:0000256" key="8">
    <source>
        <dbReference type="ARBA" id="ARBA00023134"/>
    </source>
</evidence>
<dbReference type="GeneID" id="19878164"/>
<feature type="compositionally biased region" description="Basic and acidic residues" evidence="11">
    <location>
        <begin position="287"/>
        <end position="303"/>
    </location>
</feature>
<evidence type="ECO:0000313" key="14">
    <source>
        <dbReference type="EMBL" id="ELA48233.1"/>
    </source>
</evidence>
<keyword evidence="6" id="KW-0547">Nucleotide-binding</keyword>
<dbReference type="GO" id="GO:0005524">
    <property type="term" value="F:ATP binding"/>
    <property type="evidence" value="ECO:0007669"/>
    <property type="project" value="InterPro"/>
</dbReference>
<dbReference type="GO" id="GO:0005634">
    <property type="term" value="C:nucleus"/>
    <property type="evidence" value="ECO:0007669"/>
    <property type="project" value="UniProtKB-SubCell"/>
</dbReference>
<evidence type="ECO:0000259" key="12">
    <source>
        <dbReference type="Pfam" id="PF01331"/>
    </source>
</evidence>
<dbReference type="STRING" id="948595.L2GY66"/>